<dbReference type="InterPro" id="IPR029068">
    <property type="entry name" value="Glyas_Bleomycin-R_OHBP_Dase"/>
</dbReference>
<dbReference type="InterPro" id="IPR018146">
    <property type="entry name" value="Glyoxalase_1_CS"/>
</dbReference>
<sequence>MFKRIDHIAFSVKDRQKSIDFYETYFGFQKYFEHDVPGIPELEKVVYLRLGDTILEFEHWTDNRQNNGYHFCLISDDFYSDYLRLKNAGIPVVFEPHVPSPRIPEEKGWMRVLFRGPDNELIEIRG</sequence>
<dbReference type="EMBL" id="AP023367">
    <property type="protein sequence ID" value="BCJ93507.1"/>
    <property type="molecule type" value="Genomic_DNA"/>
</dbReference>
<dbReference type="Proteomes" id="UP000515561">
    <property type="component" value="Chromosome"/>
</dbReference>
<dbReference type="PROSITE" id="PS51819">
    <property type="entry name" value="VOC"/>
    <property type="match status" value="1"/>
</dbReference>
<evidence type="ECO:0000313" key="3">
    <source>
        <dbReference type="Proteomes" id="UP000515561"/>
    </source>
</evidence>
<proteinExistence type="predicted"/>
<dbReference type="CDD" id="cd06587">
    <property type="entry name" value="VOC"/>
    <property type="match status" value="1"/>
</dbReference>
<dbReference type="PROSITE" id="PS00934">
    <property type="entry name" value="GLYOXALASE_I_1"/>
    <property type="match status" value="1"/>
</dbReference>
<dbReference type="SUPFAM" id="SSF54593">
    <property type="entry name" value="Glyoxalase/Bleomycin resistance protein/Dihydroxybiphenyl dioxygenase"/>
    <property type="match status" value="1"/>
</dbReference>
<dbReference type="InterPro" id="IPR004360">
    <property type="entry name" value="Glyas_Fos-R_dOase_dom"/>
</dbReference>
<accession>A0A6S6R092</accession>
<evidence type="ECO:0000313" key="2">
    <source>
        <dbReference type="EMBL" id="BCJ93507.1"/>
    </source>
</evidence>
<dbReference type="RefSeq" id="WP_184090821.1">
    <property type="nucleotide sequence ID" value="NZ_AP023367.1"/>
</dbReference>
<protein>
    <submittedName>
        <fullName evidence="2">Uncharacterized protein</fullName>
    </submittedName>
</protein>
<name>A0A6S6R092_9FIRM</name>
<dbReference type="GO" id="GO:0004462">
    <property type="term" value="F:lactoylglutathione lyase activity"/>
    <property type="evidence" value="ECO:0007669"/>
    <property type="project" value="InterPro"/>
</dbReference>
<dbReference type="KEGG" id="acel:acsn021_10760"/>
<dbReference type="AlphaFoldDB" id="A0A6S6R092"/>
<dbReference type="GO" id="GO:0046872">
    <property type="term" value="F:metal ion binding"/>
    <property type="evidence" value="ECO:0007669"/>
    <property type="project" value="UniProtKB-KW"/>
</dbReference>
<reference evidence="2 3" key="1">
    <citation type="journal article" date="2016" name="Int. J. Syst. Evol. Microbiol.">
        <title>Descriptions of Anaerotaenia torta gen. nov., sp. nov. and Anaerocolumna cellulosilytica gen. nov., sp. nov. isolated from a methanogenic reactor of cattle waste.</title>
        <authorList>
            <person name="Uek A."/>
            <person name="Ohtaki Y."/>
            <person name="Kaku N."/>
            <person name="Ueki K."/>
        </authorList>
    </citation>
    <scope>NUCLEOTIDE SEQUENCE [LARGE SCALE GENOMIC DNA]</scope>
    <source>
        <strain evidence="2 3">SN021</strain>
    </source>
</reference>
<dbReference type="Gene3D" id="3.10.180.10">
    <property type="entry name" value="2,3-Dihydroxybiphenyl 1,2-Dioxygenase, domain 1"/>
    <property type="match status" value="1"/>
</dbReference>
<dbReference type="InterPro" id="IPR037523">
    <property type="entry name" value="VOC_core"/>
</dbReference>
<organism evidence="2 3">
    <name type="scientific">Anaerocolumna cellulosilytica</name>
    <dbReference type="NCBI Taxonomy" id="433286"/>
    <lineage>
        <taxon>Bacteria</taxon>
        <taxon>Bacillati</taxon>
        <taxon>Bacillota</taxon>
        <taxon>Clostridia</taxon>
        <taxon>Lachnospirales</taxon>
        <taxon>Lachnospiraceae</taxon>
        <taxon>Anaerocolumna</taxon>
    </lineage>
</organism>
<evidence type="ECO:0000256" key="1">
    <source>
        <dbReference type="ARBA" id="ARBA00022723"/>
    </source>
</evidence>
<dbReference type="Pfam" id="PF00903">
    <property type="entry name" value="Glyoxalase"/>
    <property type="match status" value="1"/>
</dbReference>
<keyword evidence="3" id="KW-1185">Reference proteome</keyword>
<keyword evidence="1" id="KW-0479">Metal-binding</keyword>
<gene>
    <name evidence="2" type="ORF">acsn021_10760</name>
</gene>